<dbReference type="EMBL" id="JBHSUA010000009">
    <property type="protein sequence ID" value="MFC6396463.1"/>
    <property type="molecule type" value="Genomic_DNA"/>
</dbReference>
<dbReference type="Proteomes" id="UP001596266">
    <property type="component" value="Unassembled WGS sequence"/>
</dbReference>
<organism evidence="1 2">
    <name type="scientific">Luteococcus sanguinis</name>
    <dbReference type="NCBI Taxonomy" id="174038"/>
    <lineage>
        <taxon>Bacteria</taxon>
        <taxon>Bacillati</taxon>
        <taxon>Actinomycetota</taxon>
        <taxon>Actinomycetes</taxon>
        <taxon>Propionibacteriales</taxon>
        <taxon>Propionibacteriaceae</taxon>
        <taxon>Luteococcus</taxon>
    </lineage>
</organism>
<keyword evidence="2" id="KW-1185">Reference proteome</keyword>
<name>A0ABW1X092_9ACTN</name>
<evidence type="ECO:0000313" key="2">
    <source>
        <dbReference type="Proteomes" id="UP001596266"/>
    </source>
</evidence>
<proteinExistence type="predicted"/>
<accession>A0ABW1X092</accession>
<sequence>MAQLTLPDAVPSISPDPANNEWGMLAVGLPVWFSSDEPASVDASTTQQGIAITLVATKQSTTLDLGDGSTIVCTSMTVRPISAPAMQKSPDCGHTYVTHGDYTITATTVWNLDWAALGQSGSFRMQMSGSSDLKVGELTSKVVR</sequence>
<gene>
    <name evidence="1" type="ORF">ACFP57_05600</name>
</gene>
<reference evidence="2" key="1">
    <citation type="journal article" date="2019" name="Int. J. Syst. Evol. Microbiol.">
        <title>The Global Catalogue of Microorganisms (GCM) 10K type strain sequencing project: providing services to taxonomists for standard genome sequencing and annotation.</title>
        <authorList>
            <consortium name="The Broad Institute Genomics Platform"/>
            <consortium name="The Broad Institute Genome Sequencing Center for Infectious Disease"/>
            <person name="Wu L."/>
            <person name="Ma J."/>
        </authorList>
    </citation>
    <scope>NUCLEOTIDE SEQUENCE [LARGE SCALE GENOMIC DNA]</scope>
    <source>
        <strain evidence="2">CGMCC 1.15277</strain>
    </source>
</reference>
<protein>
    <recommendedName>
        <fullName evidence="3">ATP/GTP-binding protein</fullName>
    </recommendedName>
</protein>
<comment type="caution">
    <text evidence="1">The sequence shown here is derived from an EMBL/GenBank/DDBJ whole genome shotgun (WGS) entry which is preliminary data.</text>
</comment>
<evidence type="ECO:0000313" key="1">
    <source>
        <dbReference type="EMBL" id="MFC6396463.1"/>
    </source>
</evidence>
<dbReference type="RefSeq" id="WP_386769120.1">
    <property type="nucleotide sequence ID" value="NZ_JBHSUA010000009.1"/>
</dbReference>
<evidence type="ECO:0008006" key="3">
    <source>
        <dbReference type="Google" id="ProtNLM"/>
    </source>
</evidence>